<dbReference type="PANTHER" id="PTHR35335">
    <property type="entry name" value="UPF0716 PROTEIN FXSA"/>
    <property type="match status" value="1"/>
</dbReference>
<keyword evidence="2" id="KW-0472">Membrane</keyword>
<evidence type="ECO:0000256" key="2">
    <source>
        <dbReference type="SAM" id="Phobius"/>
    </source>
</evidence>
<gene>
    <name evidence="3" type="ORF">J2Z17_003296</name>
</gene>
<reference evidence="3 4" key="1">
    <citation type="submission" date="2021-03" db="EMBL/GenBank/DDBJ databases">
        <title>Genomic Encyclopedia of Type Strains, Phase IV (KMG-IV): sequencing the most valuable type-strain genomes for metagenomic binning, comparative biology and taxonomic classification.</title>
        <authorList>
            <person name="Goeker M."/>
        </authorList>
    </citation>
    <scope>NUCLEOTIDE SEQUENCE [LARGE SCALE GENOMIC DNA]</scope>
    <source>
        <strain evidence="3 4">DSM 21600</strain>
    </source>
</reference>
<dbReference type="RefSeq" id="WP_245224165.1">
    <property type="nucleotide sequence ID" value="NZ_JAGGJU010000009.1"/>
</dbReference>
<dbReference type="Pfam" id="PF04186">
    <property type="entry name" value="FxsA"/>
    <property type="match status" value="1"/>
</dbReference>
<feature type="transmembrane region" description="Helical" evidence="2">
    <location>
        <begin position="28"/>
        <end position="46"/>
    </location>
</feature>
<dbReference type="PANTHER" id="PTHR35335:SF1">
    <property type="entry name" value="UPF0716 PROTEIN FXSA"/>
    <property type="match status" value="1"/>
</dbReference>
<feature type="transmembrane region" description="Helical" evidence="2">
    <location>
        <begin position="75"/>
        <end position="100"/>
    </location>
</feature>
<organism evidence="3 4">
    <name type="scientific">Rhizobium halophytocola</name>
    <dbReference type="NCBI Taxonomy" id="735519"/>
    <lineage>
        <taxon>Bacteria</taxon>
        <taxon>Pseudomonadati</taxon>
        <taxon>Pseudomonadota</taxon>
        <taxon>Alphaproteobacteria</taxon>
        <taxon>Hyphomicrobiales</taxon>
        <taxon>Rhizobiaceae</taxon>
        <taxon>Rhizobium/Agrobacterium group</taxon>
        <taxon>Rhizobium</taxon>
    </lineage>
</organism>
<keyword evidence="2" id="KW-1133">Transmembrane helix</keyword>
<dbReference type="EMBL" id="JAGGJU010000009">
    <property type="protein sequence ID" value="MBP1851844.1"/>
    <property type="molecule type" value="Genomic_DNA"/>
</dbReference>
<proteinExistence type="predicted"/>
<feature type="region of interest" description="Disordered" evidence="1">
    <location>
        <begin position="123"/>
        <end position="176"/>
    </location>
</feature>
<dbReference type="Proteomes" id="UP000759443">
    <property type="component" value="Unassembled WGS sequence"/>
</dbReference>
<evidence type="ECO:0000313" key="4">
    <source>
        <dbReference type="Proteomes" id="UP000759443"/>
    </source>
</evidence>
<sequence>MRLALLLFFMLPILEITGFVVVGGYLGVTGTIGLTILSGLLGMLILRTQGLGTLRRLNTERLSALEAGREIVDGLMIAIAGLLLIIPGFVTDCIGLLLLLPPVRHAAWGLAKRRFVVVRAGSAGFQPPPGNREPPTRDDGDGPIIDLDEDQYRRRGEPSSGRRNPDTREIDNDPRG</sequence>
<dbReference type="NCBIfam" id="NF008528">
    <property type="entry name" value="PRK11463.1-2"/>
    <property type="match status" value="1"/>
</dbReference>
<keyword evidence="4" id="KW-1185">Reference proteome</keyword>
<name>A0ABS4E1N0_9HYPH</name>
<comment type="caution">
    <text evidence="3">The sequence shown here is derived from an EMBL/GenBank/DDBJ whole genome shotgun (WGS) entry which is preliminary data.</text>
</comment>
<evidence type="ECO:0000256" key="1">
    <source>
        <dbReference type="SAM" id="MobiDB-lite"/>
    </source>
</evidence>
<accession>A0ABS4E1N0</accession>
<keyword evidence="2" id="KW-0812">Transmembrane</keyword>
<evidence type="ECO:0000313" key="3">
    <source>
        <dbReference type="EMBL" id="MBP1851844.1"/>
    </source>
</evidence>
<protein>
    <submittedName>
        <fullName evidence="3">UPF0716 protein FxsA</fullName>
    </submittedName>
</protein>
<dbReference type="InterPro" id="IPR007313">
    <property type="entry name" value="FxsA"/>
</dbReference>
<feature type="compositionally biased region" description="Basic and acidic residues" evidence="1">
    <location>
        <begin position="163"/>
        <end position="176"/>
    </location>
</feature>